<dbReference type="SMART" id="SM00421">
    <property type="entry name" value="HTH_LUXR"/>
    <property type="match status" value="1"/>
</dbReference>
<dbReference type="PANTHER" id="PTHR44688:SF16">
    <property type="entry name" value="DNA-BINDING TRANSCRIPTIONAL ACTIVATOR DEVR_DOSR"/>
    <property type="match status" value="1"/>
</dbReference>
<reference evidence="5" key="1">
    <citation type="submission" date="2018-12" db="EMBL/GenBank/DDBJ databases">
        <title>Novel natural products biosynthetic potential of the class Ktedonobacteria.</title>
        <authorList>
            <person name="Zheng Y."/>
            <person name="Saitou A."/>
            <person name="Wang C.M."/>
            <person name="Toyoda A."/>
            <person name="Minakuchi Y."/>
            <person name="Sekiguchi Y."/>
            <person name="Ueda K."/>
            <person name="Takano H."/>
            <person name="Sakai Y."/>
            <person name="Yokota A."/>
            <person name="Yabe S."/>
        </authorList>
    </citation>
    <scope>NUCLEOTIDE SEQUENCE</scope>
    <source>
        <strain evidence="5">COM3</strain>
    </source>
</reference>
<evidence type="ECO:0000256" key="2">
    <source>
        <dbReference type="ARBA" id="ARBA00023125"/>
    </source>
</evidence>
<dbReference type="AlphaFoldDB" id="A0A455SPL0"/>
<dbReference type="Pfam" id="PF20586">
    <property type="entry name" value="DUF6788"/>
    <property type="match status" value="1"/>
</dbReference>
<dbReference type="InterPro" id="IPR000792">
    <property type="entry name" value="Tscrpt_reg_LuxR_C"/>
</dbReference>
<dbReference type="SUPFAM" id="SSF48452">
    <property type="entry name" value="TPR-like"/>
    <property type="match status" value="1"/>
</dbReference>
<evidence type="ECO:0000256" key="3">
    <source>
        <dbReference type="ARBA" id="ARBA00023163"/>
    </source>
</evidence>
<keyword evidence="3" id="KW-0804">Transcription</keyword>
<dbReference type="Pfam" id="PF17874">
    <property type="entry name" value="TPR_MalT"/>
    <property type="match status" value="1"/>
</dbReference>
<feature type="domain" description="HTH luxR-type" evidence="4">
    <location>
        <begin position="941"/>
        <end position="1006"/>
    </location>
</feature>
<dbReference type="Pfam" id="PF00196">
    <property type="entry name" value="GerE"/>
    <property type="match status" value="1"/>
</dbReference>
<dbReference type="InterPro" id="IPR059106">
    <property type="entry name" value="WHD_MalT"/>
</dbReference>
<sequence>MPKTATYLLHWVEKQKAYALYEEHPQGQPLLQGDTPEWFHWLTDHTSFSFQGRNGNLNLQKEVRPNGGAGYWYAYRRQGKRTVKKYIGASTRLTIARLESIALLLSPVASSHQQSEAPPLLLPKLQPPRLSSALLIARERLLALLDGIYSHPLTLLVAPAGSGKTTLIRQWQTSCHVPEQIRSISWVSLEKSDNDPDRFWTYVLTALQRFYVGVNDRFPIAFQPPFQKEMLTPFLNELSRHDITGLLILEDYHTITEPVIHEALTFFLDHLPASLHVVLLSRYIPPLPLARWRANGMLQEIQASHLRFTSEETAAFLRQALSLTIPEKTLQQVDAQLQGWAAGLRLLTLTLQGRTKPEVEHSLLHLANTHRPIMDYFINEVLVAQPEALQHFLLQTCVLTRLNSSLCDAVTDSQNTKHLLEEVERAGLFLQTLEGPGQWYQYHELFAEALRDEARRRLGEEALKALLRRACHWYESHDMLDEAIETALAIHEYPYAALLLERYPPTQFAAGWHYTLHRRLAQLPEKIVFASPALCFMYAVVSLFVKDLSVPENRAFLEKLLQQAEQGLSTADDRLHRGAIYTLRALMAWWQDDYVQSFAAARQALSLLPEQEVRWRGMCLLHTSMEEQFAGRFNAARTGLIEARALCAASQNIQPLMTATLMLGDVCFEQGALQQAEHYYQQALSETEDKAEMLDDQGLALLGLARLAYERNDLMNARQKASQALTNGKQIKSQKLQAHAALVLARTLHALGEDEQAWHILQEQVAQLYKPELQRELQIGQAWLALACGNPAAAQQHMAAITQTATLIPFVQREQEMFIKARLFLAQNNPHKALSLLHEWQREEPSRGELEQMALLALAHAQIASTELPTNSLDPQRHAKLLLLKALERAQPEAFQRLFLDAGEHMADILRTILPEIRLAPLHAYASRLVLAFSEPGTLSVTSAAHPLSLQEQRILHLLAAGLSQPAIALELVVSLNTIKTHVKHIYRKLGATNRQEAVTRATTLRLLSNRPGSISP</sequence>
<dbReference type="InterPro" id="IPR041617">
    <property type="entry name" value="TPR_MalT"/>
</dbReference>
<accession>A0A455SPL0</accession>
<dbReference type="InterPro" id="IPR027417">
    <property type="entry name" value="P-loop_NTPase"/>
</dbReference>
<dbReference type="Gene3D" id="1.10.10.10">
    <property type="entry name" value="Winged helix-like DNA-binding domain superfamily/Winged helix DNA-binding domain"/>
    <property type="match status" value="1"/>
</dbReference>
<organism evidence="5">
    <name type="scientific">Thermosporothrix sp. COM3</name>
    <dbReference type="NCBI Taxonomy" id="2490863"/>
    <lineage>
        <taxon>Bacteria</taxon>
        <taxon>Bacillati</taxon>
        <taxon>Chloroflexota</taxon>
        <taxon>Ktedonobacteria</taxon>
        <taxon>Ktedonobacterales</taxon>
        <taxon>Thermosporotrichaceae</taxon>
        <taxon>Thermosporothrix</taxon>
    </lineage>
</organism>
<dbReference type="GO" id="GO:0006355">
    <property type="term" value="P:regulation of DNA-templated transcription"/>
    <property type="evidence" value="ECO:0007669"/>
    <property type="project" value="InterPro"/>
</dbReference>
<dbReference type="InterPro" id="IPR036388">
    <property type="entry name" value="WH-like_DNA-bd_sf"/>
</dbReference>
<evidence type="ECO:0000313" key="5">
    <source>
        <dbReference type="EMBL" id="BBH87044.1"/>
    </source>
</evidence>
<dbReference type="InterPro" id="IPR011990">
    <property type="entry name" value="TPR-like_helical_dom_sf"/>
</dbReference>
<dbReference type="GO" id="GO:0003677">
    <property type="term" value="F:DNA binding"/>
    <property type="evidence" value="ECO:0007669"/>
    <property type="project" value="UniProtKB-KW"/>
</dbReference>
<keyword evidence="2" id="KW-0238">DNA-binding</keyword>
<protein>
    <submittedName>
        <fullName evidence="5">Helix-turn-helix transcriptional regulator</fullName>
    </submittedName>
</protein>
<dbReference type="SUPFAM" id="SSF52540">
    <property type="entry name" value="P-loop containing nucleoside triphosphate hydrolases"/>
    <property type="match status" value="1"/>
</dbReference>
<dbReference type="InterPro" id="IPR046738">
    <property type="entry name" value="DUF6788"/>
</dbReference>
<dbReference type="SUPFAM" id="SSF46894">
    <property type="entry name" value="C-terminal effector domain of the bipartite response regulators"/>
    <property type="match status" value="1"/>
</dbReference>
<dbReference type="Gene3D" id="1.25.40.10">
    <property type="entry name" value="Tetratricopeptide repeat domain"/>
    <property type="match status" value="1"/>
</dbReference>
<dbReference type="InterPro" id="IPR016032">
    <property type="entry name" value="Sig_transdc_resp-reg_C-effctor"/>
</dbReference>
<dbReference type="PRINTS" id="PR00038">
    <property type="entry name" value="HTHLUXR"/>
</dbReference>
<gene>
    <name evidence="5" type="primary">malT_9</name>
    <name evidence="5" type="ORF">KTC_17950</name>
</gene>
<dbReference type="PROSITE" id="PS50043">
    <property type="entry name" value="HTH_LUXR_2"/>
    <property type="match status" value="1"/>
</dbReference>
<dbReference type="PANTHER" id="PTHR44688">
    <property type="entry name" value="DNA-BINDING TRANSCRIPTIONAL ACTIVATOR DEVR_DOSR"/>
    <property type="match status" value="1"/>
</dbReference>
<dbReference type="Pfam" id="PF25873">
    <property type="entry name" value="WHD_MalT"/>
    <property type="match status" value="1"/>
</dbReference>
<evidence type="ECO:0000259" key="4">
    <source>
        <dbReference type="PROSITE" id="PS50043"/>
    </source>
</evidence>
<dbReference type="CDD" id="cd06170">
    <property type="entry name" value="LuxR_C_like"/>
    <property type="match status" value="1"/>
</dbReference>
<proteinExistence type="predicted"/>
<keyword evidence="1" id="KW-0805">Transcription regulation</keyword>
<name>A0A455SPL0_9CHLR</name>
<dbReference type="EMBL" id="AP019376">
    <property type="protein sequence ID" value="BBH87044.1"/>
    <property type="molecule type" value="Genomic_DNA"/>
</dbReference>
<evidence type="ECO:0000256" key="1">
    <source>
        <dbReference type="ARBA" id="ARBA00023015"/>
    </source>
</evidence>